<keyword evidence="4" id="KW-1185">Reference proteome</keyword>
<dbReference type="Pfam" id="PF16089">
    <property type="entry name" value="DUF4818"/>
    <property type="match status" value="1"/>
</dbReference>
<comment type="caution">
    <text evidence="3">The sequence shown here is derived from an EMBL/GenBank/DDBJ whole genome shotgun (WGS) entry which is preliminary data.</text>
</comment>
<keyword evidence="1" id="KW-0812">Transmembrane</keyword>
<keyword evidence="1" id="KW-0472">Membrane</keyword>
<reference evidence="3 4" key="1">
    <citation type="submission" date="2024-08" db="EMBL/GenBank/DDBJ databases">
        <authorList>
            <person name="Will J Nash"/>
            <person name="Angela Man"/>
            <person name="Seanna McTaggart"/>
            <person name="Kendall Baker"/>
            <person name="Tom Barker"/>
            <person name="Leah Catchpole"/>
            <person name="Alex Durrant"/>
            <person name="Karim Gharbi"/>
            <person name="Naomi Irish"/>
            <person name="Gemy Kaithakottil"/>
            <person name="Debby Ku"/>
            <person name="Aaliyah Providence"/>
            <person name="Felix Shaw"/>
            <person name="David Swarbreck"/>
            <person name="Chris Watkins"/>
            <person name="Ann M. McCartney"/>
            <person name="Giulio Formenti"/>
            <person name="Alice Mouton"/>
            <person name="Noel Vella"/>
            <person name="Bjorn M von Reumont"/>
            <person name="Adriana Vella"/>
            <person name="Wilfried Haerty"/>
        </authorList>
    </citation>
    <scope>NUCLEOTIDE SEQUENCE [LARGE SCALE GENOMIC DNA]</scope>
</reference>
<evidence type="ECO:0000256" key="1">
    <source>
        <dbReference type="SAM" id="Phobius"/>
    </source>
</evidence>
<feature type="signal peptide" evidence="2">
    <location>
        <begin position="1"/>
        <end position="26"/>
    </location>
</feature>
<evidence type="ECO:0000313" key="3">
    <source>
        <dbReference type="EMBL" id="CAL7951397.1"/>
    </source>
</evidence>
<organism evidence="3 4">
    <name type="scientific">Xylocopa violacea</name>
    <name type="common">Violet carpenter bee</name>
    <name type="synonym">Apis violacea</name>
    <dbReference type="NCBI Taxonomy" id="135666"/>
    <lineage>
        <taxon>Eukaryota</taxon>
        <taxon>Metazoa</taxon>
        <taxon>Ecdysozoa</taxon>
        <taxon>Arthropoda</taxon>
        <taxon>Hexapoda</taxon>
        <taxon>Insecta</taxon>
        <taxon>Pterygota</taxon>
        <taxon>Neoptera</taxon>
        <taxon>Endopterygota</taxon>
        <taxon>Hymenoptera</taxon>
        <taxon>Apocrita</taxon>
        <taxon>Aculeata</taxon>
        <taxon>Apoidea</taxon>
        <taxon>Anthophila</taxon>
        <taxon>Apidae</taxon>
        <taxon>Xylocopa</taxon>
        <taxon>Xylocopa</taxon>
    </lineage>
</organism>
<evidence type="ECO:0000256" key="2">
    <source>
        <dbReference type="SAM" id="SignalP"/>
    </source>
</evidence>
<name>A0ABP1PGF6_XYLVO</name>
<protein>
    <submittedName>
        <fullName evidence="3">Uncharacterized protein</fullName>
    </submittedName>
</protein>
<feature type="transmembrane region" description="Helical" evidence="1">
    <location>
        <begin position="74"/>
        <end position="97"/>
    </location>
</feature>
<sequence length="127" mass="14512">MTKLLHTIWALLLNILGLPIFRTCFANAMEDEECESLLLGPPFTSIFFSIGVYIIIINTTLFPRSFREPKMVFLVLYEFLATAFLLEFTMACIWTPIDVLLSTTLPSNTSQVTLRLDTLYILKETPI</sequence>
<dbReference type="EMBL" id="CAXAJV020001301">
    <property type="protein sequence ID" value="CAL7951397.1"/>
    <property type="molecule type" value="Genomic_DNA"/>
</dbReference>
<proteinExistence type="predicted"/>
<keyword evidence="1" id="KW-1133">Transmembrane helix</keyword>
<feature type="chain" id="PRO_5045515750" evidence="2">
    <location>
        <begin position="27"/>
        <end position="127"/>
    </location>
</feature>
<gene>
    <name evidence="3" type="ORF">XYLVIOL_LOCUS10487</name>
</gene>
<dbReference type="InterPro" id="IPR032145">
    <property type="entry name" value="DUF4818"/>
</dbReference>
<dbReference type="Proteomes" id="UP001642520">
    <property type="component" value="Unassembled WGS sequence"/>
</dbReference>
<accession>A0ABP1PGF6</accession>
<keyword evidence="2" id="KW-0732">Signal</keyword>
<evidence type="ECO:0000313" key="4">
    <source>
        <dbReference type="Proteomes" id="UP001642520"/>
    </source>
</evidence>
<feature type="transmembrane region" description="Helical" evidence="1">
    <location>
        <begin position="42"/>
        <end position="62"/>
    </location>
</feature>